<proteinExistence type="predicted"/>
<gene>
    <name evidence="1" type="ORF">GMARGA_LOCUS32856</name>
</gene>
<evidence type="ECO:0000313" key="1">
    <source>
        <dbReference type="EMBL" id="CAG8836070.1"/>
    </source>
</evidence>
<accession>A0ABN7WN00</accession>
<keyword evidence="2" id="KW-1185">Reference proteome</keyword>
<sequence>NLQYKMEGEKITTLQLIATPRDSDAKIDSSLAFFNSSTTESISSDWLEIIKHEVVAENQ</sequence>
<organism evidence="1 2">
    <name type="scientific">Gigaspora margarita</name>
    <dbReference type="NCBI Taxonomy" id="4874"/>
    <lineage>
        <taxon>Eukaryota</taxon>
        <taxon>Fungi</taxon>
        <taxon>Fungi incertae sedis</taxon>
        <taxon>Mucoromycota</taxon>
        <taxon>Glomeromycotina</taxon>
        <taxon>Glomeromycetes</taxon>
        <taxon>Diversisporales</taxon>
        <taxon>Gigasporaceae</taxon>
        <taxon>Gigaspora</taxon>
    </lineage>
</organism>
<dbReference type="Proteomes" id="UP000789901">
    <property type="component" value="Unassembled WGS sequence"/>
</dbReference>
<evidence type="ECO:0000313" key="2">
    <source>
        <dbReference type="Proteomes" id="UP000789901"/>
    </source>
</evidence>
<protein>
    <submittedName>
        <fullName evidence="1">34934_t:CDS:1</fullName>
    </submittedName>
</protein>
<feature type="non-terminal residue" evidence="1">
    <location>
        <position position="1"/>
    </location>
</feature>
<reference evidence="1 2" key="1">
    <citation type="submission" date="2021-06" db="EMBL/GenBank/DDBJ databases">
        <authorList>
            <person name="Kallberg Y."/>
            <person name="Tangrot J."/>
            <person name="Rosling A."/>
        </authorList>
    </citation>
    <scope>NUCLEOTIDE SEQUENCE [LARGE SCALE GENOMIC DNA]</scope>
    <source>
        <strain evidence="1 2">120-4 pot B 10/14</strain>
    </source>
</reference>
<comment type="caution">
    <text evidence="1">The sequence shown here is derived from an EMBL/GenBank/DDBJ whole genome shotgun (WGS) entry which is preliminary data.</text>
</comment>
<dbReference type="EMBL" id="CAJVQB010052786">
    <property type="protein sequence ID" value="CAG8836070.1"/>
    <property type="molecule type" value="Genomic_DNA"/>
</dbReference>
<name>A0ABN7WN00_GIGMA</name>